<evidence type="ECO:0000259" key="1">
    <source>
        <dbReference type="Pfam" id="PF14606"/>
    </source>
</evidence>
<proteinExistence type="predicted"/>
<feature type="domain" description="SGNH hydrolase-type esterase" evidence="1">
    <location>
        <begin position="181"/>
        <end position="359"/>
    </location>
</feature>
<dbReference type="Gene3D" id="2.60.120.260">
    <property type="entry name" value="Galactose-binding domain-like"/>
    <property type="match status" value="1"/>
</dbReference>
<keyword evidence="4" id="KW-1185">Reference proteome</keyword>
<dbReference type="Pfam" id="PF14607">
    <property type="entry name" value="GxDLY"/>
    <property type="match status" value="1"/>
</dbReference>
<protein>
    <recommendedName>
        <fullName evidence="5">SGNH hydrolase-type esterase domain-containing protein</fullName>
    </recommendedName>
</protein>
<reference evidence="3 4" key="1">
    <citation type="submission" date="2019-04" db="EMBL/GenBank/DDBJ databases">
        <title>Cohnella sp. nov. isolated from preserved vegetables.</title>
        <authorList>
            <person name="Lin S.-Y."/>
            <person name="Hung M.-H."/>
            <person name="Young C.-C."/>
        </authorList>
    </citation>
    <scope>NUCLEOTIDE SEQUENCE [LARGE SCALE GENOMIC DNA]</scope>
    <source>
        <strain evidence="3 4">CC-MHH1044</strain>
    </source>
</reference>
<evidence type="ECO:0008006" key="5">
    <source>
        <dbReference type="Google" id="ProtNLM"/>
    </source>
</evidence>
<accession>A0A4S4C646</accession>
<dbReference type="RefSeq" id="WP_136368810.1">
    <property type="nucleotide sequence ID" value="NZ_SSOB01000005.1"/>
</dbReference>
<dbReference type="InterPro" id="IPR013830">
    <property type="entry name" value="SGNH_hydro"/>
</dbReference>
<dbReference type="SUPFAM" id="SSF52266">
    <property type="entry name" value="SGNH hydrolase"/>
    <property type="match status" value="1"/>
</dbReference>
<feature type="domain" description="SGNH hydrolase-type esterase N-terminal" evidence="2">
    <location>
        <begin position="26"/>
        <end position="170"/>
    </location>
</feature>
<sequence length="365" mass="40601">MSGSKYENRKLDRALGTDSAIGADWRWVSPGEKPLALTGLPWFRQDGAYRRLPVRPAYPLRPEVDRLANFPTGVQIRLRTDSPKLAVRVELAGPSGAYTMTPAVQCGVDCYLGGPGEQRYVSTSRFDPEASAYESLLFENKGDGMKDITLYLPLYQGVKDIAIGVAPSAELHRFPAFADSRKVIIYGTSIVHGAAASRPGMAYPNMLSRRIPLEFVSLAFSGNARGEKELALLAAEIDHPGLLVLDYEGNVLSFESLVETLPAFIRTYRQAWPEVPILVLSQIRMAKEAFDPELRRERERRLALQRNIVERFRLAGDANVHFQSGKDLLGDDYEECSADSVHPSDLGYRRMSDALLPVFERLLGL</sequence>
<dbReference type="Gene3D" id="3.40.50.1110">
    <property type="entry name" value="SGNH hydrolase"/>
    <property type="match status" value="1"/>
</dbReference>
<dbReference type="Pfam" id="PF14606">
    <property type="entry name" value="Lipase_GDSL_3"/>
    <property type="match status" value="1"/>
</dbReference>
<organism evidence="3 4">
    <name type="scientific">Cohnella fermenti</name>
    <dbReference type="NCBI Taxonomy" id="2565925"/>
    <lineage>
        <taxon>Bacteria</taxon>
        <taxon>Bacillati</taxon>
        <taxon>Bacillota</taxon>
        <taxon>Bacilli</taxon>
        <taxon>Bacillales</taxon>
        <taxon>Paenibacillaceae</taxon>
        <taxon>Cohnella</taxon>
    </lineage>
</organism>
<gene>
    <name evidence="3" type="ORF">E6C55_05630</name>
</gene>
<dbReference type="OrthoDB" id="5624617at2"/>
<evidence type="ECO:0000313" key="3">
    <source>
        <dbReference type="EMBL" id="THF83330.1"/>
    </source>
</evidence>
<name>A0A4S4C646_9BACL</name>
<evidence type="ECO:0000259" key="2">
    <source>
        <dbReference type="Pfam" id="PF14607"/>
    </source>
</evidence>
<dbReference type="EMBL" id="SSOB01000005">
    <property type="protein sequence ID" value="THF83330.1"/>
    <property type="molecule type" value="Genomic_DNA"/>
</dbReference>
<evidence type="ECO:0000313" key="4">
    <source>
        <dbReference type="Proteomes" id="UP000310636"/>
    </source>
</evidence>
<dbReference type="AlphaFoldDB" id="A0A4S4C646"/>
<comment type="caution">
    <text evidence="3">The sequence shown here is derived from an EMBL/GenBank/DDBJ whole genome shotgun (WGS) entry which is preliminary data.</text>
</comment>
<dbReference type="Proteomes" id="UP000310636">
    <property type="component" value="Unassembled WGS sequence"/>
</dbReference>
<dbReference type="InterPro" id="IPR036514">
    <property type="entry name" value="SGNH_hydro_sf"/>
</dbReference>
<dbReference type="InterPro" id="IPR032740">
    <property type="entry name" value="GxDLY"/>
</dbReference>